<dbReference type="EMBL" id="AP013353">
    <property type="protein sequence ID" value="BAP01272.1"/>
    <property type="molecule type" value="Genomic_DNA"/>
</dbReference>
<organism evidence="6">
    <name type="scientific">Mycoplasmopsis californica HAZ160_1</name>
    <dbReference type="NCBI Taxonomy" id="1397850"/>
    <lineage>
        <taxon>Bacteria</taxon>
        <taxon>Bacillati</taxon>
        <taxon>Mycoplasmatota</taxon>
        <taxon>Mycoplasmoidales</taxon>
        <taxon>Metamycoplasmataceae</taxon>
        <taxon>Mycoplasmopsis</taxon>
    </lineage>
</organism>
<evidence type="ECO:0000256" key="2">
    <source>
        <dbReference type="ARBA" id="ARBA00022980"/>
    </source>
</evidence>
<protein>
    <recommendedName>
        <fullName evidence="4 5">Large ribosomal subunit protein uL10</fullName>
    </recommendedName>
</protein>
<dbReference type="AlphaFoldDB" id="A0AAT9F8M8"/>
<dbReference type="InterPro" id="IPR022973">
    <property type="entry name" value="Ribosomal_uL10_bac"/>
</dbReference>
<dbReference type="InterPro" id="IPR002363">
    <property type="entry name" value="Ribosomal_uL10_CS_bac"/>
</dbReference>
<dbReference type="Gene3D" id="3.30.70.1730">
    <property type="match status" value="1"/>
</dbReference>
<gene>
    <name evidence="5 6" type="primary">rplJ</name>
    <name evidence="6" type="ORF">MCAL160_0928</name>
</gene>
<keyword evidence="3 5" id="KW-0687">Ribonucleoprotein</keyword>
<comment type="function">
    <text evidence="5">Forms part of the ribosomal stalk, playing a central role in the interaction of the ribosome with GTP-bound translation factors.</text>
</comment>
<dbReference type="InterPro" id="IPR001790">
    <property type="entry name" value="Ribosomal_uL10"/>
</dbReference>
<evidence type="ECO:0000256" key="3">
    <source>
        <dbReference type="ARBA" id="ARBA00023274"/>
    </source>
</evidence>
<evidence type="ECO:0000313" key="6">
    <source>
        <dbReference type="EMBL" id="BAP01272.1"/>
    </source>
</evidence>
<evidence type="ECO:0000256" key="1">
    <source>
        <dbReference type="ARBA" id="ARBA00008889"/>
    </source>
</evidence>
<dbReference type="GO" id="GO:0070180">
    <property type="term" value="F:large ribosomal subunit rRNA binding"/>
    <property type="evidence" value="ECO:0007669"/>
    <property type="project" value="UniProtKB-UniRule"/>
</dbReference>
<name>A0AAT9F8M8_9BACT</name>
<comment type="similarity">
    <text evidence="1 5">Belongs to the universal ribosomal protein uL10 family.</text>
</comment>
<comment type="subunit">
    <text evidence="5">Part of the ribosomal stalk of the 50S ribosomal subunit. The N-terminus interacts with L11 and the large rRNA to form the base of the stalk. The C-terminus forms an elongated spine to which L12 dimers bind in a sequential fashion forming a multimeric L10(L12)X complex.</text>
</comment>
<evidence type="ECO:0000256" key="4">
    <source>
        <dbReference type="ARBA" id="ARBA00035202"/>
    </source>
</evidence>
<dbReference type="InterPro" id="IPR047865">
    <property type="entry name" value="Ribosomal_uL10_bac_type"/>
</dbReference>
<proteinExistence type="inferred from homology"/>
<dbReference type="GO" id="GO:0006412">
    <property type="term" value="P:translation"/>
    <property type="evidence" value="ECO:0007669"/>
    <property type="project" value="UniProtKB-UniRule"/>
</dbReference>
<sequence>MTFRIAIFIYERGMLMQAKETHSKLMKKEQAKLISQKLADSKALVVAEYRGLTVKELTDLRIEAKKAGVELVVYKNRIFKHALTGTDFESLGDHLVGPNIYAFSNEDELAAAKVLNNFAKTNKLLVLKAGIFEGKVLDAQGVAEVASLPNYEEALGILARSLIAPLQQLSLSLKLYSEKESE</sequence>
<dbReference type="SUPFAM" id="SSF160369">
    <property type="entry name" value="Ribosomal protein L10-like"/>
    <property type="match status" value="1"/>
</dbReference>
<dbReference type="CDD" id="cd05797">
    <property type="entry name" value="Ribosomal_L10"/>
    <property type="match status" value="1"/>
</dbReference>
<dbReference type="Pfam" id="PF00466">
    <property type="entry name" value="Ribosomal_L10"/>
    <property type="match status" value="1"/>
</dbReference>
<reference evidence="6" key="1">
    <citation type="journal article" date="2014" name="Appl. Environ. Microbiol.">
        <title>Molecular Epidemiology of Cases of Mycoplasma californicum Infection in Japan.</title>
        <authorList>
            <person name="Hata E."/>
            <person name="Suzuki K."/>
            <person name="Hanyu H."/>
            <person name="Itoh M."/>
            <person name="Higuchi H."/>
            <person name="Kobayashi H."/>
        </authorList>
    </citation>
    <scope>NUCLEOTIDE SEQUENCE</scope>
    <source>
        <strain evidence="6">HAZ160_1</strain>
    </source>
</reference>
<dbReference type="HAMAP" id="MF_00362">
    <property type="entry name" value="Ribosomal_uL10"/>
    <property type="match status" value="1"/>
</dbReference>
<reference evidence="6" key="2">
    <citation type="journal article" date="2014" name="Genome Announc.">
        <title>Complete Genome Sequence of Mycoplasma californicum Strain HAZ160_1 from Bovine Mastitic Milk in Japan.</title>
        <authorList>
            <person name="Hata E."/>
            <person name="Murakami K."/>
        </authorList>
    </citation>
    <scope>NUCLEOTIDE SEQUENCE</scope>
    <source>
        <strain evidence="6">HAZ160_1</strain>
    </source>
</reference>
<accession>A0AAT9F8M8</accession>
<dbReference type="GO" id="GO:0015934">
    <property type="term" value="C:large ribosomal subunit"/>
    <property type="evidence" value="ECO:0007669"/>
    <property type="project" value="InterPro"/>
</dbReference>
<keyword evidence="5" id="KW-0694">RNA-binding</keyword>
<reference evidence="6" key="3">
    <citation type="journal article" date="2019" name="Vet. Microbiol.">
        <title>Mutations associated with change of susceptibility to lincosamides and/or macrolides in field and laboratory-derived Mycoplasma californicum strains in Japan, and development of a rapid detection method for these mutations.</title>
        <authorList>
            <person name="Hata E."/>
            <person name="Nagai K."/>
            <person name="Murakami K."/>
        </authorList>
    </citation>
    <scope>NUCLEOTIDE SEQUENCE</scope>
    <source>
        <strain evidence="6">HAZ160_1</strain>
    </source>
</reference>
<dbReference type="PANTHER" id="PTHR11560">
    <property type="entry name" value="39S RIBOSOMAL PROTEIN L10, MITOCHONDRIAL"/>
    <property type="match status" value="1"/>
</dbReference>
<dbReference type="NCBIfam" id="NF000955">
    <property type="entry name" value="PRK00099.1-1"/>
    <property type="match status" value="1"/>
</dbReference>
<reference evidence="6" key="4">
    <citation type="submission" date="2024-06" db="EMBL/GenBank/DDBJ databases">
        <authorList>
            <consortium name="Mycoplasma californicum genome sequencing consortium"/>
            <person name="Hata E."/>
            <person name="Tanaka K."/>
            <person name="Tamamura Y."/>
        </authorList>
    </citation>
    <scope>NUCLEOTIDE SEQUENCE</scope>
    <source>
        <strain evidence="6">HAZ160_1</strain>
    </source>
</reference>
<dbReference type="GO" id="GO:0003735">
    <property type="term" value="F:structural constituent of ribosome"/>
    <property type="evidence" value="ECO:0007669"/>
    <property type="project" value="InterPro"/>
</dbReference>
<dbReference type="KEGG" id="mcm:MCAL160_0928"/>
<keyword evidence="2 5" id="KW-0689">Ribosomal protein</keyword>
<dbReference type="PROSITE" id="PS01109">
    <property type="entry name" value="RIBOSOMAL_L10"/>
    <property type="match status" value="1"/>
</dbReference>
<keyword evidence="5" id="KW-0699">rRNA-binding</keyword>
<evidence type="ECO:0000256" key="5">
    <source>
        <dbReference type="HAMAP-Rule" id="MF_00362"/>
    </source>
</evidence>
<dbReference type="InterPro" id="IPR043141">
    <property type="entry name" value="Ribosomal_uL10-like_sf"/>
</dbReference>